<dbReference type="PANTHER" id="PTHR11907">
    <property type="entry name" value="AMIDOPHOSPHORIBOSYLTRANSFERASE"/>
    <property type="match status" value="1"/>
</dbReference>
<name>A0A8T9BN66_9HELO</name>
<evidence type="ECO:0000256" key="7">
    <source>
        <dbReference type="ARBA" id="ARBA00022962"/>
    </source>
</evidence>
<evidence type="ECO:0000256" key="4">
    <source>
        <dbReference type="ARBA" id="ARBA00022676"/>
    </source>
</evidence>
<evidence type="ECO:0000256" key="1">
    <source>
        <dbReference type="ARBA" id="ARBA00005209"/>
    </source>
</evidence>
<keyword evidence="10" id="KW-0479">Metal-binding</keyword>
<dbReference type="OrthoDB" id="191723at2759"/>
<feature type="active site" description="Nucleophile" evidence="9">
    <location>
        <position position="2"/>
    </location>
</feature>
<evidence type="ECO:0000256" key="2">
    <source>
        <dbReference type="ARBA" id="ARBA00010138"/>
    </source>
</evidence>
<keyword evidence="13" id="KW-1185">Reference proteome</keyword>
<feature type="binding site" evidence="10">
    <location>
        <position position="361"/>
    </location>
    <ligand>
        <name>Mg(2+)</name>
        <dbReference type="ChEBI" id="CHEBI:18420"/>
    </ligand>
</feature>
<comment type="pathway">
    <text evidence="1 8">Purine metabolism; IMP biosynthesis via de novo pathway; N(1)-(5-phospho-D-ribosyl)glycinamide from 5-phospho-alpha-D-ribose 1-diphosphate: step 1/2.</text>
</comment>
<keyword evidence="10" id="KW-0460">Magnesium</keyword>
<evidence type="ECO:0000256" key="10">
    <source>
        <dbReference type="PIRSR" id="PIRSR000485-2"/>
    </source>
</evidence>
<keyword evidence="7" id="KW-0315">Glutamine amidotransferase</keyword>
<evidence type="ECO:0000259" key="11">
    <source>
        <dbReference type="PROSITE" id="PS51278"/>
    </source>
</evidence>
<comment type="catalytic activity">
    <reaction evidence="8">
        <text>5-phospho-beta-D-ribosylamine + L-glutamate + diphosphate = 5-phospho-alpha-D-ribose 1-diphosphate + L-glutamine + H2O</text>
        <dbReference type="Rhea" id="RHEA:14905"/>
        <dbReference type="ChEBI" id="CHEBI:15377"/>
        <dbReference type="ChEBI" id="CHEBI:29985"/>
        <dbReference type="ChEBI" id="CHEBI:33019"/>
        <dbReference type="ChEBI" id="CHEBI:58017"/>
        <dbReference type="ChEBI" id="CHEBI:58359"/>
        <dbReference type="ChEBI" id="CHEBI:58681"/>
        <dbReference type="EC" id="2.4.2.14"/>
    </reaction>
</comment>
<dbReference type="PIRSF" id="PIRSF000485">
    <property type="entry name" value="Amd_phspho_trans"/>
    <property type="match status" value="1"/>
</dbReference>
<dbReference type="GO" id="GO:0009113">
    <property type="term" value="P:purine nucleobase biosynthetic process"/>
    <property type="evidence" value="ECO:0007669"/>
    <property type="project" value="InterPro"/>
</dbReference>
<evidence type="ECO:0000313" key="13">
    <source>
        <dbReference type="Proteomes" id="UP000469559"/>
    </source>
</evidence>
<comment type="cofactor">
    <cofactor evidence="10">
        <name>Mg(2+)</name>
        <dbReference type="ChEBI" id="CHEBI:18420"/>
    </cofactor>
    <text evidence="10">Binds 1 Mg(2+) ion per subunit.</text>
</comment>
<evidence type="ECO:0000256" key="9">
    <source>
        <dbReference type="PIRSR" id="PIRSR000485-1"/>
    </source>
</evidence>
<dbReference type="InterPro" id="IPR029055">
    <property type="entry name" value="Ntn_hydrolases_N"/>
</dbReference>
<feature type="binding site" evidence="10">
    <location>
        <position position="362"/>
    </location>
    <ligand>
        <name>Mg(2+)</name>
        <dbReference type="ChEBI" id="CHEBI:18420"/>
    </ligand>
</feature>
<keyword evidence="4 8" id="KW-0328">Glycosyltransferase</keyword>
<organism evidence="12 13">
    <name type="scientific">Lachnellula arida</name>
    <dbReference type="NCBI Taxonomy" id="1316785"/>
    <lineage>
        <taxon>Eukaryota</taxon>
        <taxon>Fungi</taxon>
        <taxon>Dikarya</taxon>
        <taxon>Ascomycota</taxon>
        <taxon>Pezizomycotina</taxon>
        <taxon>Leotiomycetes</taxon>
        <taxon>Helotiales</taxon>
        <taxon>Lachnaceae</taxon>
        <taxon>Lachnellula</taxon>
    </lineage>
</organism>
<sequence>MCGILALISGNVECDNAAVDLHEALYALQHRGQDACGIATSNTSGRIYSCKGKGLASKVFRDGAIIPELPGFMGLGHLRYPTAGTSSNAESQPFYVSSNLLDTEKLKEYLDFEAHRHINTDSDSEIMLQVFASQLLQTNKRRVDEEDLFTGLENMYKITVGGFAFCGMVAGFAIFGARDPHGIRPLVIGSRLNQDGKGLDYMLASESVALDQFGFTEIKDIEPGQAVIIPKGGSPIFRQVHPQLSYTPDIFEFCYFSSPNSIMDGISVYESRQGMGLKLANTIRETLGQDSRFVPIPDSGIVPALSVAEALDTPYRHVFSRNRYIFRTFIMPNQEKRRRGVQSKLNPLRSEFKGKNVLLVDDTIVRGTTSLQVCNMAREAGAKKVYFAISSPPVTHPHIYGIDLATLTELIAYKRDRKAIAASINADDVVFLTLEDLEAACAELSPRPQQSFEVGVFCDWPPPENFLDKSIDIW</sequence>
<feature type="binding site" evidence="10">
    <location>
        <position position="299"/>
    </location>
    <ligand>
        <name>Mg(2+)</name>
        <dbReference type="ChEBI" id="CHEBI:18420"/>
    </ligand>
</feature>
<evidence type="ECO:0000256" key="8">
    <source>
        <dbReference type="PIRNR" id="PIRNR000485"/>
    </source>
</evidence>
<evidence type="ECO:0000313" key="12">
    <source>
        <dbReference type="EMBL" id="TVY20791.1"/>
    </source>
</evidence>
<dbReference type="GO" id="GO:0046872">
    <property type="term" value="F:metal ion binding"/>
    <property type="evidence" value="ECO:0007669"/>
    <property type="project" value="UniProtKB-KW"/>
</dbReference>
<evidence type="ECO:0000256" key="6">
    <source>
        <dbReference type="ARBA" id="ARBA00022755"/>
    </source>
</evidence>
<feature type="domain" description="Glutamine amidotransferase type-2" evidence="11">
    <location>
        <begin position="2"/>
        <end position="232"/>
    </location>
</feature>
<dbReference type="Proteomes" id="UP000469559">
    <property type="component" value="Unassembled WGS sequence"/>
</dbReference>
<dbReference type="AlphaFoldDB" id="A0A8T9BN66"/>
<dbReference type="PROSITE" id="PS51278">
    <property type="entry name" value="GATASE_TYPE_2"/>
    <property type="match status" value="1"/>
</dbReference>
<evidence type="ECO:0000256" key="3">
    <source>
        <dbReference type="ARBA" id="ARBA00011941"/>
    </source>
</evidence>
<dbReference type="CDD" id="cd06223">
    <property type="entry name" value="PRTases_typeI"/>
    <property type="match status" value="1"/>
</dbReference>
<accession>A0A8T9BN66</accession>
<dbReference type="GO" id="GO:0006164">
    <property type="term" value="P:purine nucleotide biosynthetic process"/>
    <property type="evidence" value="ECO:0007669"/>
    <property type="project" value="UniProtKB-KW"/>
</dbReference>
<dbReference type="SUPFAM" id="SSF53271">
    <property type="entry name" value="PRTase-like"/>
    <property type="match status" value="1"/>
</dbReference>
<dbReference type="Pfam" id="PF00156">
    <property type="entry name" value="Pribosyltran"/>
    <property type="match status" value="1"/>
</dbReference>
<dbReference type="EMBL" id="QGMF01000039">
    <property type="protein sequence ID" value="TVY20791.1"/>
    <property type="molecule type" value="Genomic_DNA"/>
</dbReference>
<dbReference type="SUPFAM" id="SSF56235">
    <property type="entry name" value="N-terminal nucleophile aminohydrolases (Ntn hydrolases)"/>
    <property type="match status" value="1"/>
</dbReference>
<comment type="caution">
    <text evidence="12">The sequence shown here is derived from an EMBL/GenBank/DDBJ whole genome shotgun (WGS) entry which is preliminary data.</text>
</comment>
<keyword evidence="6 8" id="KW-0658">Purine biosynthesis</keyword>
<dbReference type="InterPro" id="IPR017932">
    <property type="entry name" value="GATase_2_dom"/>
</dbReference>
<dbReference type="InterPro" id="IPR000836">
    <property type="entry name" value="PRTase_dom"/>
</dbReference>
<protein>
    <recommendedName>
        <fullName evidence="3 8">Amidophosphoribosyltransferase</fullName>
        <shortName evidence="8">ATase</shortName>
        <ecNumber evidence="3 8">2.4.2.14</ecNumber>
    </recommendedName>
    <alternativeName>
        <fullName evidence="8">Glutamine phosphoribosylpyrophosphate amidotransferase</fullName>
    </alternativeName>
</protein>
<keyword evidence="5 8" id="KW-0808">Transferase</keyword>
<reference evidence="12 13" key="1">
    <citation type="submission" date="2018-05" db="EMBL/GenBank/DDBJ databases">
        <title>Whole genome sequencing for identification of molecular markers to develop diagnostic detection tools for the regulated plant pathogen Lachnellula willkommii.</title>
        <authorList>
            <person name="Giroux E."/>
            <person name="Bilodeau G."/>
        </authorList>
    </citation>
    <scope>NUCLEOTIDE SEQUENCE [LARGE SCALE GENOMIC DNA]</scope>
    <source>
        <strain evidence="12 13">CBS 203.66</strain>
    </source>
</reference>
<evidence type="ECO:0000256" key="5">
    <source>
        <dbReference type="ARBA" id="ARBA00022679"/>
    </source>
</evidence>
<dbReference type="InterPro" id="IPR029057">
    <property type="entry name" value="PRTase-like"/>
</dbReference>
<dbReference type="Gene3D" id="3.60.20.10">
    <property type="entry name" value="Glutamine Phosphoribosylpyrophosphate, subunit 1, domain 1"/>
    <property type="match status" value="1"/>
</dbReference>
<dbReference type="EC" id="2.4.2.14" evidence="3 8"/>
<comment type="similarity">
    <text evidence="2 8">In the C-terminal section; belongs to the purine/pyrimidine phosphoribosyltransferase family.</text>
</comment>
<dbReference type="InterPro" id="IPR005854">
    <property type="entry name" value="PurF"/>
</dbReference>
<proteinExistence type="inferred from homology"/>
<gene>
    <name evidence="12" type="primary">ADE4_0</name>
    <name evidence="12" type="ORF">LARI1_G001779</name>
</gene>
<dbReference type="GO" id="GO:0004044">
    <property type="term" value="F:amidophosphoribosyltransferase activity"/>
    <property type="evidence" value="ECO:0007669"/>
    <property type="project" value="UniProtKB-EC"/>
</dbReference>
<dbReference type="Gene3D" id="3.40.50.2020">
    <property type="match status" value="1"/>
</dbReference>